<dbReference type="SUPFAM" id="SSF53756">
    <property type="entry name" value="UDP-Glycosyltransferase/glycogen phosphorylase"/>
    <property type="match status" value="1"/>
</dbReference>
<dbReference type="Gene3D" id="3.40.50.2000">
    <property type="entry name" value="Glycogen Phosphorylase B"/>
    <property type="match status" value="1"/>
</dbReference>
<dbReference type="Proteomes" id="UP000316598">
    <property type="component" value="Unassembled WGS sequence"/>
</dbReference>
<dbReference type="CDD" id="cd03801">
    <property type="entry name" value="GT4_PimA-like"/>
    <property type="match status" value="1"/>
</dbReference>
<keyword evidence="1 5" id="KW-0328">Glycosyltransferase</keyword>
<keyword evidence="6" id="KW-1185">Reference proteome</keyword>
<dbReference type="Gene3D" id="3.90.550.10">
    <property type="entry name" value="Spore Coat Polysaccharide Biosynthesis Protein SpsA, Chain A"/>
    <property type="match status" value="1"/>
</dbReference>
<keyword evidence="2 5" id="KW-0808">Transferase</keyword>
<dbReference type="PANTHER" id="PTHR12526:SF510">
    <property type="entry name" value="D-INOSITOL 3-PHOSPHATE GLYCOSYLTRANSFERASE"/>
    <property type="match status" value="1"/>
</dbReference>
<dbReference type="InterPro" id="IPR029044">
    <property type="entry name" value="Nucleotide-diphossugar_trans"/>
</dbReference>
<feature type="domain" description="Glycosyltransferase 2-like" evidence="4">
    <location>
        <begin position="635"/>
        <end position="730"/>
    </location>
</feature>
<dbReference type="AlphaFoldDB" id="A0A5C5WR67"/>
<feature type="domain" description="Glycosyl transferase family 1" evidence="3">
    <location>
        <begin position="225"/>
        <end position="370"/>
    </location>
</feature>
<dbReference type="InterPro" id="IPR001173">
    <property type="entry name" value="Glyco_trans_2-like"/>
</dbReference>
<name>A0A5C5WR67_9BACT</name>
<sequence length="911" mass="101349">MATLGPIAAGTVLPYRRQYYSETIVGSPSATPSHGPAGLVGREVANRHWLEALLKYGKEKSLGFLLYQNADRASLEATLAQHSPQEKVIRLGPLKNARFWLGRGSPRVVWEPQPPSSRWSWLRHQHARDKFAVCGITHALCSPTAISALRDFVMSPVEPYDRLVCTSSAVAATADAIISHWSELMNESAQTSSASRRSTLRLQTIPLGVDLDHHRPASSDDRVAARRHFGIADDANVVLFVGRLSHHSKSNPLPLMFACEQAQRITSKPITLVMAGWFANEAVRDAFVREAARVAPNVKVGFVDATKPNNRDRVWDLADVFVSLADSVQETFGLTIIEAMSRKLPVIASDWNGYRESVVDEETGFLIPTAMIRGIGSESIDEMMQGDITYDHFLARVGQGIWVDPHKVTQRLVALFRDDGLRRAMGDAGRRRVEAKFTWQNVIAATEELWNQQRMQISRYRQATDSAPSNELPVEADAPHQYPARFIDHRLANPTTEQLFSLYPSAWLDAETALCRGDQALGSLNDLFGSPLANHSGAARLPVAATQRLLDSLGSGTTARSNSIAALSVELSSDAQDSEQTSSMVAETAAWALKFDLLKLVDAVGPRSSSARRVRGVNQYSDDNRITFSTTCMGRLSQLKQTLPTLVAQPHSHVVVVDYSCPDGAGNWVRENFDTSQVTVVRVEGRTKFDRSEAKNAGILASPTDWVCLVDADVILAPDFADHLRDRMKRGLFLRSSSILEGTGGTFLAEKSSFVKAELHDCVYQGWGEEDDDLLDSLQFHGIRGDVYDDRWVTHLDHDDELRTQFHEWDDRRISHMINRLYRSAKWDMARMSQGVPPQRARKLLYATISEQVRRLVNENSDVDVVIDTGVMNWVPLSARCARQLVYRIKPDQSIYPGTYVKQNDIPGESA</sequence>
<dbReference type="CDD" id="cd00761">
    <property type="entry name" value="Glyco_tranf_GTA_type"/>
    <property type="match status" value="1"/>
</dbReference>
<evidence type="ECO:0000313" key="5">
    <source>
        <dbReference type="EMBL" id="TWT53037.1"/>
    </source>
</evidence>
<dbReference type="Pfam" id="PF00535">
    <property type="entry name" value="Glycos_transf_2"/>
    <property type="match status" value="1"/>
</dbReference>
<dbReference type="InterPro" id="IPR001296">
    <property type="entry name" value="Glyco_trans_1"/>
</dbReference>
<evidence type="ECO:0000256" key="2">
    <source>
        <dbReference type="ARBA" id="ARBA00022679"/>
    </source>
</evidence>
<protein>
    <submittedName>
        <fullName evidence="5">Spore coat protein SA</fullName>
        <ecNumber evidence="5">2.4.-.-</ecNumber>
    </submittedName>
</protein>
<evidence type="ECO:0000313" key="6">
    <source>
        <dbReference type="Proteomes" id="UP000316598"/>
    </source>
</evidence>
<dbReference type="PANTHER" id="PTHR12526">
    <property type="entry name" value="GLYCOSYLTRANSFERASE"/>
    <property type="match status" value="1"/>
</dbReference>
<dbReference type="Pfam" id="PF00534">
    <property type="entry name" value="Glycos_transf_1"/>
    <property type="match status" value="1"/>
</dbReference>
<keyword evidence="5" id="KW-0167">Capsid protein</keyword>
<reference evidence="5 6" key="1">
    <citation type="submission" date="2019-02" db="EMBL/GenBank/DDBJ databases">
        <title>Deep-cultivation of Planctomycetes and their phenomic and genomic characterization uncovers novel biology.</title>
        <authorList>
            <person name="Wiegand S."/>
            <person name="Jogler M."/>
            <person name="Boedeker C."/>
            <person name="Pinto D."/>
            <person name="Vollmers J."/>
            <person name="Rivas-Marin E."/>
            <person name="Kohn T."/>
            <person name="Peeters S.H."/>
            <person name="Heuer A."/>
            <person name="Rast P."/>
            <person name="Oberbeckmann S."/>
            <person name="Bunk B."/>
            <person name="Jeske O."/>
            <person name="Meyerdierks A."/>
            <person name="Storesund J.E."/>
            <person name="Kallscheuer N."/>
            <person name="Luecker S."/>
            <person name="Lage O.M."/>
            <person name="Pohl T."/>
            <person name="Merkel B.J."/>
            <person name="Hornburger P."/>
            <person name="Mueller R.-W."/>
            <person name="Bruemmer F."/>
            <person name="Labrenz M."/>
            <person name="Spormann A.M."/>
            <person name="Op Den Camp H."/>
            <person name="Overmann J."/>
            <person name="Amann R."/>
            <person name="Jetten M.S.M."/>
            <person name="Mascher T."/>
            <person name="Medema M.H."/>
            <person name="Devos D.P."/>
            <person name="Kaster A.-K."/>
            <person name="Ovreas L."/>
            <person name="Rohde M."/>
            <person name="Galperin M.Y."/>
            <person name="Jogler C."/>
        </authorList>
    </citation>
    <scope>NUCLEOTIDE SEQUENCE [LARGE SCALE GENOMIC DNA]</scope>
    <source>
        <strain evidence="5 6">Pla22</strain>
    </source>
</reference>
<dbReference type="EC" id="2.4.-.-" evidence="5"/>
<accession>A0A5C5WR67</accession>
<dbReference type="EMBL" id="SJPI01000001">
    <property type="protein sequence ID" value="TWT53037.1"/>
    <property type="molecule type" value="Genomic_DNA"/>
</dbReference>
<evidence type="ECO:0000256" key="1">
    <source>
        <dbReference type="ARBA" id="ARBA00022676"/>
    </source>
</evidence>
<organism evidence="5 6">
    <name type="scientific">Rubripirellula amarantea</name>
    <dbReference type="NCBI Taxonomy" id="2527999"/>
    <lineage>
        <taxon>Bacteria</taxon>
        <taxon>Pseudomonadati</taxon>
        <taxon>Planctomycetota</taxon>
        <taxon>Planctomycetia</taxon>
        <taxon>Pirellulales</taxon>
        <taxon>Pirellulaceae</taxon>
        <taxon>Rubripirellula</taxon>
    </lineage>
</organism>
<dbReference type="SUPFAM" id="SSF53448">
    <property type="entry name" value="Nucleotide-diphospho-sugar transferases"/>
    <property type="match status" value="1"/>
</dbReference>
<evidence type="ECO:0000259" key="4">
    <source>
        <dbReference type="Pfam" id="PF00535"/>
    </source>
</evidence>
<proteinExistence type="predicted"/>
<gene>
    <name evidence="5" type="primary">cotSA_1</name>
    <name evidence="5" type="ORF">Pla22_06650</name>
</gene>
<keyword evidence="5" id="KW-0946">Virion</keyword>
<evidence type="ECO:0000259" key="3">
    <source>
        <dbReference type="Pfam" id="PF00534"/>
    </source>
</evidence>
<comment type="caution">
    <text evidence="5">The sequence shown here is derived from an EMBL/GenBank/DDBJ whole genome shotgun (WGS) entry which is preliminary data.</text>
</comment>
<dbReference type="GO" id="GO:0016757">
    <property type="term" value="F:glycosyltransferase activity"/>
    <property type="evidence" value="ECO:0007669"/>
    <property type="project" value="UniProtKB-KW"/>
</dbReference>